<dbReference type="EMBL" id="CP018788">
    <property type="protein sequence ID" value="ARQ98588.1"/>
    <property type="molecule type" value="Genomic_DNA"/>
</dbReference>
<protein>
    <submittedName>
        <fullName evidence="1">Uncharacterized protein</fullName>
    </submittedName>
</protein>
<accession>A0A381D877</accession>
<dbReference type="Proteomes" id="UP000194309">
    <property type="component" value="Chromosome"/>
</dbReference>
<accession>A0A1X9SQT8</accession>
<organism evidence="1 2">
    <name type="scientific">Campylobacter devanensis</name>
    <dbReference type="NCBI Taxonomy" id="3161138"/>
    <lineage>
        <taxon>Bacteria</taxon>
        <taxon>Pseudomonadati</taxon>
        <taxon>Campylobacterota</taxon>
        <taxon>Epsilonproteobacteria</taxon>
        <taxon>Campylobacterales</taxon>
        <taxon>Campylobacteraceae</taxon>
        <taxon>Campylobacter</taxon>
    </lineage>
</organism>
<reference evidence="1 2" key="1">
    <citation type="journal article" date="2017" name="Genome Biol. Evol.">
        <title>Comparative Genomic Analysis Identifies a Campylobacter Clade Deficient in Selenium Metabolism.</title>
        <authorList>
            <person name="Miller W.G."/>
            <person name="Yee E."/>
            <person name="Lopes B.S."/>
            <person name="Chapman M.H."/>
            <person name="Huynh S."/>
            <person name="Bono J.L."/>
            <person name="Parker C.T."/>
            <person name="Strachan N.J.C."/>
            <person name="Forbes K.J."/>
        </authorList>
    </citation>
    <scope>NUCLEOTIDE SEQUENCE [LARGE SCALE GENOMIC DNA]</scope>
    <source>
        <strain evidence="1 2">NCTC 13003</strain>
    </source>
</reference>
<evidence type="ECO:0000313" key="2">
    <source>
        <dbReference type="Proteomes" id="UP000194309"/>
    </source>
</evidence>
<proteinExistence type="predicted"/>
<evidence type="ECO:0000313" key="1">
    <source>
        <dbReference type="EMBL" id="ARQ98588.1"/>
    </source>
</evidence>
<dbReference type="AlphaFoldDB" id="A0A1X9SQT8"/>
<keyword evidence="2" id="KW-1185">Reference proteome</keyword>
<dbReference type="STRING" id="1660064.CIGN_0278"/>
<gene>
    <name evidence="1" type="ORF">CIGN_0278</name>
</gene>
<name>A0A1X9SQT8_9BACT</name>
<sequence>MKINSSINLNITSNQSNFSFMQNVSNVFEYNPNQAIKMQRDPNQASYFYGDMPTFLVPHDAQKSLIKLDNKDYISYFKTTLHYVVDEETYKNLTSKLNSSTLNYLLFKEGNLDLNTQVIDEKQIFKIMIDDMIIEQTQNILGVTSRHEYSMYSFGNDVRLNYSYANKFSPNAGNYKADNYSNQNPLIPNSYYLNSYANSNLINTKFGKAELFLDLAGDNDRLGVGSFSSNSQLFRFDSDGNGFVDKNDTYFDKLKIRAYDKDGNEIIKKLSEVVDSINLKDFIDSKSNALKKLEAQKDNYGTIEAYENSLQSLKDYNPYSIFKPEVRYESMNENDIKELSKLADEDGWIDASKLQELANLAYAKQGVDGSYRLEELSYLGANSQTNSYANEQYSKFNSLYEDYMAEFEALNGFFDSYKQTASDEIMAEFGEMIENPEFKSTRMLKIESEFTAITGLNFTLENLQKVKDSFEKDRANTANMLKDTDALTAIRINKNGTFTLKFNSGREIIVNELYKDSGKAFDIELNLNAKFATQIELNQDIDLVVSAAKIQDKITGQIEIKSLKDLGVEIIKKLSNNKFALQTNDGKTIIIDQIYTRFMPNNQNDINLIDDKDKFYPKPLRIWV</sequence>
<dbReference type="OrthoDB" id="5314063at2"/>
<dbReference type="KEGG" id="cdev:CIGN_0278"/>